<dbReference type="AlphaFoldDB" id="A0AAD7CT19"/>
<accession>A0AAD7CT19</accession>
<keyword evidence="2" id="KW-1185">Reference proteome</keyword>
<organism evidence="1 2">
    <name type="scientific">Mycena rosella</name>
    <name type="common">Pink bonnet</name>
    <name type="synonym">Agaricus rosellus</name>
    <dbReference type="NCBI Taxonomy" id="1033263"/>
    <lineage>
        <taxon>Eukaryota</taxon>
        <taxon>Fungi</taxon>
        <taxon>Dikarya</taxon>
        <taxon>Basidiomycota</taxon>
        <taxon>Agaricomycotina</taxon>
        <taxon>Agaricomycetes</taxon>
        <taxon>Agaricomycetidae</taxon>
        <taxon>Agaricales</taxon>
        <taxon>Marasmiineae</taxon>
        <taxon>Mycenaceae</taxon>
        <taxon>Mycena</taxon>
    </lineage>
</organism>
<dbReference type="Proteomes" id="UP001221757">
    <property type="component" value="Unassembled WGS sequence"/>
</dbReference>
<evidence type="ECO:0000313" key="1">
    <source>
        <dbReference type="EMBL" id="KAJ7661865.1"/>
    </source>
</evidence>
<name>A0AAD7CT19_MYCRO</name>
<sequence length="631" mass="70767">MNERAIRCIRAFGLLEMVTVRGEDWTDPWTFKYRSWMQADSELQSMAKYLRVSGFGWPDGRAITRWSLCFLPGQALDEDYLEIILDQFQPDAASVDDLSLYTDFVFCINSYFAPPSVHNLSQMDKRSELVLFLLLDTVTQIQCSDHCVLLTTLLFENLAKRLTDTKPLALDITREIIDKIAGFTFSSGLLGGDIRGREAVHRFCAVPNVGIPSIVSALRLVRLDQLTLERIATNVNPMANVAWVHSTLEELYALRPSDPTVITDLLQVLVHHGGVPTKISAAALDVILWGISFDVADATAYLVLILPRVHHWFQDGELRPILRDRMMWPILGKAVPRPGYLLLYPEAVQRMVASYISLGDKLSQTQEWKPVIADDLPGWLGTLSRLLSAHGMDEETRQQFCAVLSRVWDVAPTEPRPEKDPECLVMAFQALTDAWDQFDFSNSQGTHRLLALIECTVLTAFCARIVVWPLPTPISVSDHFEEIVMPRLADAVEQAAERLELAQNTFAADQDLLTGAAGLMLTLASIITGELRRELPRAVDEYDHCFTACSNYPEKQYNSKNWGELAQFKGVSVAGLSVVHIQLHSPVQICKAAVKTKRIDERWWPGLSITQVATDSKMTPTCTAKHWNSGT</sequence>
<protein>
    <submittedName>
        <fullName evidence="1">Uncharacterized protein</fullName>
    </submittedName>
</protein>
<evidence type="ECO:0000313" key="2">
    <source>
        <dbReference type="Proteomes" id="UP001221757"/>
    </source>
</evidence>
<proteinExistence type="predicted"/>
<dbReference type="EMBL" id="JARKIE010000245">
    <property type="protein sequence ID" value="KAJ7661865.1"/>
    <property type="molecule type" value="Genomic_DNA"/>
</dbReference>
<reference evidence="1" key="1">
    <citation type="submission" date="2023-03" db="EMBL/GenBank/DDBJ databases">
        <title>Massive genome expansion in bonnet fungi (Mycena s.s.) driven by repeated elements and novel gene families across ecological guilds.</title>
        <authorList>
            <consortium name="Lawrence Berkeley National Laboratory"/>
            <person name="Harder C.B."/>
            <person name="Miyauchi S."/>
            <person name="Viragh M."/>
            <person name="Kuo A."/>
            <person name="Thoen E."/>
            <person name="Andreopoulos B."/>
            <person name="Lu D."/>
            <person name="Skrede I."/>
            <person name="Drula E."/>
            <person name="Henrissat B."/>
            <person name="Morin E."/>
            <person name="Kohler A."/>
            <person name="Barry K."/>
            <person name="LaButti K."/>
            <person name="Morin E."/>
            <person name="Salamov A."/>
            <person name="Lipzen A."/>
            <person name="Mereny Z."/>
            <person name="Hegedus B."/>
            <person name="Baldrian P."/>
            <person name="Stursova M."/>
            <person name="Weitz H."/>
            <person name="Taylor A."/>
            <person name="Grigoriev I.V."/>
            <person name="Nagy L.G."/>
            <person name="Martin F."/>
            <person name="Kauserud H."/>
        </authorList>
    </citation>
    <scope>NUCLEOTIDE SEQUENCE</scope>
    <source>
        <strain evidence="1">CBHHK067</strain>
    </source>
</reference>
<comment type="caution">
    <text evidence="1">The sequence shown here is derived from an EMBL/GenBank/DDBJ whole genome shotgun (WGS) entry which is preliminary data.</text>
</comment>
<gene>
    <name evidence="1" type="ORF">B0H17DRAFT_1185120</name>
</gene>